<name>A0A931H5L8_9BURK</name>
<keyword evidence="8" id="KW-1185">Reference proteome</keyword>
<feature type="transmembrane region" description="Helical" evidence="6">
    <location>
        <begin position="312"/>
        <end position="333"/>
    </location>
</feature>
<sequence length="490" mass="52503">MPQLPVDRNVAANFAGNAWAALIALAVVPVYIHLMGIEAWGVVGILVSLQAIFAMLDLGLSQTLSREMARLSVDPGNRQAMADTACTIEVVYACASVAVALLVLGAAQFIAHEWLRPEHLSREAVRDALWIMALVIGLRWPLALYQGAMAGIQRQVLLNGLLAGFATVQALGGVAVLRWIAPSVQNFLLWQGACALVQVGAMRIVLFHCIAPPRPPRFDIAILHGLWRFAAGITAIAVVSMLLTQVDKILLSRMLTLADFGYYVFATTVAGALYALTTAVHAAYQPRFAALAALPDTGVLARVYHHACRTMAVAIIPAGVVLALFSTEFVAWWTRNPELAARSGVLVSLLVVGNLLHGLMHLPYALQVAFGWTRLALVSNAIAVAVLVPTLYVAIGRWGAPGAAVVWIVLNLGYLCITVQLMHRRLLPREQRRWYVEDVAIPLLAVLAVAAPARAALPAPLPSPWFELALAAVSAAALGAAWLTTRAGRP</sequence>
<dbReference type="RefSeq" id="WP_196986708.1">
    <property type="nucleotide sequence ID" value="NZ_JADWYS010000001.1"/>
</dbReference>
<evidence type="ECO:0000256" key="6">
    <source>
        <dbReference type="SAM" id="Phobius"/>
    </source>
</evidence>
<dbReference type="Proteomes" id="UP000651050">
    <property type="component" value="Unassembled WGS sequence"/>
</dbReference>
<dbReference type="AlphaFoldDB" id="A0A931H5L8"/>
<accession>A0A931H5L8</accession>
<proteinExistence type="predicted"/>
<feature type="transmembrane region" description="Helical" evidence="6">
    <location>
        <begin position="218"/>
        <end position="242"/>
    </location>
</feature>
<feature type="transmembrane region" description="Helical" evidence="6">
    <location>
        <begin position="40"/>
        <end position="60"/>
    </location>
</feature>
<feature type="transmembrane region" description="Helical" evidence="6">
    <location>
        <begin position="401"/>
        <end position="422"/>
    </location>
</feature>
<dbReference type="EMBL" id="JADWYS010000001">
    <property type="protein sequence ID" value="MBG9388883.1"/>
    <property type="molecule type" value="Genomic_DNA"/>
</dbReference>
<evidence type="ECO:0000256" key="1">
    <source>
        <dbReference type="ARBA" id="ARBA00004651"/>
    </source>
</evidence>
<evidence type="ECO:0000256" key="5">
    <source>
        <dbReference type="ARBA" id="ARBA00023136"/>
    </source>
</evidence>
<feature type="transmembrane region" description="Helical" evidence="6">
    <location>
        <begin position="187"/>
        <end position="206"/>
    </location>
</feature>
<dbReference type="PANTHER" id="PTHR30250">
    <property type="entry name" value="PST FAMILY PREDICTED COLANIC ACID TRANSPORTER"/>
    <property type="match status" value="1"/>
</dbReference>
<reference evidence="7" key="1">
    <citation type="submission" date="2020-11" db="EMBL/GenBank/DDBJ databases">
        <title>Bacterial whole genome sequence for Caenimonas sp. DR4.4.</title>
        <authorList>
            <person name="Le V."/>
            <person name="Ko S.-R."/>
            <person name="Ahn C.-Y."/>
            <person name="Oh H.-M."/>
        </authorList>
    </citation>
    <scope>NUCLEOTIDE SEQUENCE</scope>
    <source>
        <strain evidence="7">DR4.4</strain>
    </source>
</reference>
<keyword evidence="4 6" id="KW-1133">Transmembrane helix</keyword>
<feature type="transmembrane region" description="Helical" evidence="6">
    <location>
        <begin position="12"/>
        <end position="34"/>
    </location>
</feature>
<comment type="subcellular location">
    <subcellularLocation>
        <location evidence="1">Cell membrane</location>
        <topology evidence="1">Multi-pass membrane protein</topology>
    </subcellularLocation>
</comment>
<feature type="transmembrane region" description="Helical" evidence="6">
    <location>
        <begin position="434"/>
        <end position="453"/>
    </location>
</feature>
<feature type="transmembrane region" description="Helical" evidence="6">
    <location>
        <begin position="339"/>
        <end position="360"/>
    </location>
</feature>
<dbReference type="GO" id="GO:0005886">
    <property type="term" value="C:plasma membrane"/>
    <property type="evidence" value="ECO:0007669"/>
    <property type="project" value="UniProtKB-SubCell"/>
</dbReference>
<dbReference type="Pfam" id="PF13440">
    <property type="entry name" value="Polysacc_synt_3"/>
    <property type="match status" value="1"/>
</dbReference>
<evidence type="ECO:0000256" key="2">
    <source>
        <dbReference type="ARBA" id="ARBA00022475"/>
    </source>
</evidence>
<gene>
    <name evidence="7" type="ORF">I5803_12690</name>
</gene>
<feature type="transmembrane region" description="Helical" evidence="6">
    <location>
        <begin position="262"/>
        <end position="284"/>
    </location>
</feature>
<evidence type="ECO:0000256" key="3">
    <source>
        <dbReference type="ARBA" id="ARBA00022692"/>
    </source>
</evidence>
<protein>
    <submittedName>
        <fullName evidence="7">Oligosaccharide flippase family protein</fullName>
    </submittedName>
</protein>
<keyword evidence="3 6" id="KW-0812">Transmembrane</keyword>
<organism evidence="7 8">
    <name type="scientific">Caenimonas aquaedulcis</name>
    <dbReference type="NCBI Taxonomy" id="2793270"/>
    <lineage>
        <taxon>Bacteria</taxon>
        <taxon>Pseudomonadati</taxon>
        <taxon>Pseudomonadota</taxon>
        <taxon>Betaproteobacteria</taxon>
        <taxon>Burkholderiales</taxon>
        <taxon>Comamonadaceae</taxon>
        <taxon>Caenimonas</taxon>
    </lineage>
</organism>
<comment type="caution">
    <text evidence="7">The sequence shown here is derived from an EMBL/GenBank/DDBJ whole genome shotgun (WGS) entry which is preliminary data.</text>
</comment>
<feature type="transmembrane region" description="Helical" evidence="6">
    <location>
        <begin position="128"/>
        <end position="145"/>
    </location>
</feature>
<dbReference type="InterPro" id="IPR050833">
    <property type="entry name" value="Poly_Biosynth_Transport"/>
</dbReference>
<evidence type="ECO:0000313" key="8">
    <source>
        <dbReference type="Proteomes" id="UP000651050"/>
    </source>
</evidence>
<feature type="transmembrane region" description="Helical" evidence="6">
    <location>
        <begin position="465"/>
        <end position="484"/>
    </location>
</feature>
<evidence type="ECO:0000256" key="4">
    <source>
        <dbReference type="ARBA" id="ARBA00022989"/>
    </source>
</evidence>
<keyword evidence="5 6" id="KW-0472">Membrane</keyword>
<evidence type="ECO:0000313" key="7">
    <source>
        <dbReference type="EMBL" id="MBG9388883.1"/>
    </source>
</evidence>
<dbReference type="PANTHER" id="PTHR30250:SF26">
    <property type="entry name" value="PSMA PROTEIN"/>
    <property type="match status" value="1"/>
</dbReference>
<keyword evidence="2" id="KW-1003">Cell membrane</keyword>
<feature type="transmembrane region" description="Helical" evidence="6">
    <location>
        <begin position="157"/>
        <end position="181"/>
    </location>
</feature>
<feature type="transmembrane region" description="Helical" evidence="6">
    <location>
        <begin position="372"/>
        <end position="395"/>
    </location>
</feature>
<feature type="transmembrane region" description="Helical" evidence="6">
    <location>
        <begin position="81"/>
        <end position="108"/>
    </location>
</feature>